<feature type="compositionally biased region" description="Acidic residues" evidence="1">
    <location>
        <begin position="49"/>
        <end position="58"/>
    </location>
</feature>
<feature type="region of interest" description="Disordered" evidence="1">
    <location>
        <begin position="47"/>
        <end position="68"/>
    </location>
</feature>
<feature type="compositionally biased region" description="Basic and acidic residues" evidence="1">
    <location>
        <begin position="59"/>
        <end position="68"/>
    </location>
</feature>
<sequence>MRRRINGLKHMIYVNDPVLRNCQLPRLYWNEYLRDLESAVNDLALQSAEESDTDEEFANDERENDERPANIYDTNNITCILHRCGEVDLFRKSWHNENYIDYNRRPKDDAPSWWTSTEWSSSNVESGENEADRSDGRKDNYMREVEIFSQTDITGYKNLFGIHREPGLRTVHAGRIQQLQNERAFIQFALKADLIHKTDPIYTPGNDILSIKPNSNTTTKQWSINNSKCLLRIVEAVSKQVTWQIMAVVSTETIHLEDPIRALVTS</sequence>
<accession>A0A9N8W193</accession>
<dbReference type="EMBL" id="CAJVPY010000451">
    <property type="protein sequence ID" value="CAG8473590.1"/>
    <property type="molecule type" value="Genomic_DNA"/>
</dbReference>
<name>A0A9N8W193_9GLOM</name>
<keyword evidence="3" id="KW-1185">Reference proteome</keyword>
<evidence type="ECO:0000256" key="1">
    <source>
        <dbReference type="SAM" id="MobiDB-lite"/>
    </source>
</evidence>
<dbReference type="AlphaFoldDB" id="A0A9N8W193"/>
<dbReference type="Proteomes" id="UP000789405">
    <property type="component" value="Unassembled WGS sequence"/>
</dbReference>
<dbReference type="OrthoDB" id="2339981at2759"/>
<organism evidence="2 3">
    <name type="scientific">Dentiscutata erythropus</name>
    <dbReference type="NCBI Taxonomy" id="1348616"/>
    <lineage>
        <taxon>Eukaryota</taxon>
        <taxon>Fungi</taxon>
        <taxon>Fungi incertae sedis</taxon>
        <taxon>Mucoromycota</taxon>
        <taxon>Glomeromycotina</taxon>
        <taxon>Glomeromycetes</taxon>
        <taxon>Diversisporales</taxon>
        <taxon>Gigasporaceae</taxon>
        <taxon>Dentiscutata</taxon>
    </lineage>
</organism>
<feature type="region of interest" description="Disordered" evidence="1">
    <location>
        <begin position="114"/>
        <end position="138"/>
    </location>
</feature>
<evidence type="ECO:0000313" key="3">
    <source>
        <dbReference type="Proteomes" id="UP000789405"/>
    </source>
</evidence>
<reference evidence="2" key="1">
    <citation type="submission" date="2021-06" db="EMBL/GenBank/DDBJ databases">
        <authorList>
            <person name="Kallberg Y."/>
            <person name="Tangrot J."/>
            <person name="Rosling A."/>
        </authorList>
    </citation>
    <scope>NUCLEOTIDE SEQUENCE</scope>
    <source>
        <strain evidence="2">MA453B</strain>
    </source>
</reference>
<gene>
    <name evidence="2" type="ORF">DERYTH_LOCUS1577</name>
</gene>
<protein>
    <submittedName>
        <fullName evidence="2">10079_t:CDS:1</fullName>
    </submittedName>
</protein>
<proteinExistence type="predicted"/>
<evidence type="ECO:0000313" key="2">
    <source>
        <dbReference type="EMBL" id="CAG8473590.1"/>
    </source>
</evidence>
<comment type="caution">
    <text evidence="2">The sequence shown here is derived from an EMBL/GenBank/DDBJ whole genome shotgun (WGS) entry which is preliminary data.</text>
</comment>